<comment type="caution">
    <text evidence="1">The sequence shown here is derived from an EMBL/GenBank/DDBJ whole genome shotgun (WGS) entry which is preliminary data.</text>
</comment>
<dbReference type="EMBL" id="LAZR01010637">
    <property type="protein sequence ID" value="KKM65912.1"/>
    <property type="molecule type" value="Genomic_DNA"/>
</dbReference>
<dbReference type="AlphaFoldDB" id="A0A0F9M9X1"/>
<gene>
    <name evidence="1" type="ORF">LCGC14_1486540</name>
</gene>
<proteinExistence type="predicted"/>
<reference evidence="1" key="1">
    <citation type="journal article" date="2015" name="Nature">
        <title>Complex archaea that bridge the gap between prokaryotes and eukaryotes.</title>
        <authorList>
            <person name="Spang A."/>
            <person name="Saw J.H."/>
            <person name="Jorgensen S.L."/>
            <person name="Zaremba-Niedzwiedzka K."/>
            <person name="Martijn J."/>
            <person name="Lind A.E."/>
            <person name="van Eijk R."/>
            <person name="Schleper C."/>
            <person name="Guy L."/>
            <person name="Ettema T.J."/>
        </authorList>
    </citation>
    <scope>NUCLEOTIDE SEQUENCE</scope>
</reference>
<protein>
    <submittedName>
        <fullName evidence="1">Uncharacterized protein</fullName>
    </submittedName>
</protein>
<accession>A0A0F9M9X1</accession>
<name>A0A0F9M9X1_9ZZZZ</name>
<organism evidence="1">
    <name type="scientific">marine sediment metagenome</name>
    <dbReference type="NCBI Taxonomy" id="412755"/>
    <lineage>
        <taxon>unclassified sequences</taxon>
        <taxon>metagenomes</taxon>
        <taxon>ecological metagenomes</taxon>
    </lineage>
</organism>
<feature type="non-terminal residue" evidence="1">
    <location>
        <position position="70"/>
    </location>
</feature>
<evidence type="ECO:0000313" key="1">
    <source>
        <dbReference type="EMBL" id="KKM65912.1"/>
    </source>
</evidence>
<sequence>MDSSRAFFQIKYGERLGDRLVLRFPGKNPKIAKILSSKGVIPSPSNITIGYYLQLEDPDGAWCFMPVNTV</sequence>